<organism evidence="1 2">
    <name type="scientific">Cinchona calisaya</name>
    <dbReference type="NCBI Taxonomy" id="153742"/>
    <lineage>
        <taxon>Eukaryota</taxon>
        <taxon>Viridiplantae</taxon>
        <taxon>Streptophyta</taxon>
        <taxon>Embryophyta</taxon>
        <taxon>Tracheophyta</taxon>
        <taxon>Spermatophyta</taxon>
        <taxon>Magnoliopsida</taxon>
        <taxon>eudicotyledons</taxon>
        <taxon>Gunneridae</taxon>
        <taxon>Pentapetalae</taxon>
        <taxon>asterids</taxon>
        <taxon>lamiids</taxon>
        <taxon>Gentianales</taxon>
        <taxon>Rubiaceae</taxon>
        <taxon>Cinchonoideae</taxon>
        <taxon>Cinchoneae</taxon>
        <taxon>Cinchona</taxon>
    </lineage>
</organism>
<name>A0ABD3AIJ0_9GENT</name>
<dbReference type="AlphaFoldDB" id="A0ABD3AIJ0"/>
<sequence length="92" mass="10450">MNGIRREEEGNGIAGLREKKEREGCRYGKKGVGEEGVVREGIVRSRKRRKWEWEGLVDLAVEELEKGEKWRVRQGFDVAMLIAIGASYLSTG</sequence>
<dbReference type="Proteomes" id="UP001630127">
    <property type="component" value="Unassembled WGS sequence"/>
</dbReference>
<accession>A0ABD3AIJ0</accession>
<dbReference type="EMBL" id="JBJUIK010000004">
    <property type="protein sequence ID" value="KAL3530628.1"/>
    <property type="molecule type" value="Genomic_DNA"/>
</dbReference>
<evidence type="ECO:0000313" key="2">
    <source>
        <dbReference type="Proteomes" id="UP001630127"/>
    </source>
</evidence>
<gene>
    <name evidence="1" type="ORF">ACH5RR_009950</name>
</gene>
<comment type="caution">
    <text evidence="1">The sequence shown here is derived from an EMBL/GenBank/DDBJ whole genome shotgun (WGS) entry which is preliminary data.</text>
</comment>
<proteinExistence type="predicted"/>
<keyword evidence="2" id="KW-1185">Reference proteome</keyword>
<evidence type="ECO:0000313" key="1">
    <source>
        <dbReference type="EMBL" id="KAL3530628.1"/>
    </source>
</evidence>
<protein>
    <submittedName>
        <fullName evidence="1">Uncharacterized protein</fullName>
    </submittedName>
</protein>
<reference evidence="1 2" key="1">
    <citation type="submission" date="2024-11" db="EMBL/GenBank/DDBJ databases">
        <title>A near-complete genome assembly of Cinchona calisaya.</title>
        <authorList>
            <person name="Lian D.C."/>
            <person name="Zhao X.W."/>
            <person name="Wei L."/>
        </authorList>
    </citation>
    <scope>NUCLEOTIDE SEQUENCE [LARGE SCALE GENOMIC DNA]</scope>
    <source>
        <tissue evidence="1">Nenye</tissue>
    </source>
</reference>